<keyword evidence="17" id="KW-1185">Reference proteome</keyword>
<dbReference type="Proteomes" id="UP001324115">
    <property type="component" value="Unassembled WGS sequence"/>
</dbReference>
<evidence type="ECO:0000256" key="3">
    <source>
        <dbReference type="ARBA" id="ARBA00022679"/>
    </source>
</evidence>
<dbReference type="FunFam" id="3.30.200.20:FF:000645">
    <property type="entry name" value="Receptor-like protein kinase FERONIA"/>
    <property type="match status" value="1"/>
</dbReference>
<dbReference type="FunFam" id="2.60.120.430:FF:000003">
    <property type="entry name" value="FERONIA receptor-like kinase"/>
    <property type="match status" value="1"/>
</dbReference>
<dbReference type="PROSITE" id="PS00107">
    <property type="entry name" value="PROTEIN_KINASE_ATP"/>
    <property type="match status" value="1"/>
</dbReference>
<evidence type="ECO:0000256" key="14">
    <source>
        <dbReference type="SAM" id="Phobius"/>
    </source>
</evidence>
<comment type="subcellular location">
    <subcellularLocation>
        <location evidence="1">Membrane</location>
        <topology evidence="1">Single-pass type I membrane protein</topology>
    </subcellularLocation>
</comment>
<protein>
    <recommendedName>
        <fullName evidence="15">Protein kinase domain-containing protein</fullName>
    </recommendedName>
</protein>
<evidence type="ECO:0000256" key="2">
    <source>
        <dbReference type="ARBA" id="ARBA00022527"/>
    </source>
</evidence>
<keyword evidence="3" id="KW-0808">Transferase</keyword>
<dbReference type="InterPro" id="IPR011009">
    <property type="entry name" value="Kinase-like_dom_sf"/>
</dbReference>
<keyword evidence="5" id="KW-0732">Signal</keyword>
<accession>A0AAN7ERZ1</accession>
<evidence type="ECO:0000313" key="16">
    <source>
        <dbReference type="EMBL" id="KAK4577440.1"/>
    </source>
</evidence>
<evidence type="ECO:0000256" key="4">
    <source>
        <dbReference type="ARBA" id="ARBA00022692"/>
    </source>
</evidence>
<evidence type="ECO:0000259" key="15">
    <source>
        <dbReference type="PROSITE" id="PS50011"/>
    </source>
</evidence>
<dbReference type="PANTHER" id="PTHR34590:SF15">
    <property type="entry name" value="PROTEIN KINASE DOMAIN-CONTAINING PROTEIN"/>
    <property type="match status" value="1"/>
</dbReference>
<dbReference type="InterPro" id="IPR001245">
    <property type="entry name" value="Ser-Thr/Tyr_kinase_cat_dom"/>
</dbReference>
<dbReference type="InterPro" id="IPR000719">
    <property type="entry name" value="Prot_kinase_dom"/>
</dbReference>
<evidence type="ECO:0000256" key="9">
    <source>
        <dbReference type="ARBA" id="ARBA00022989"/>
    </source>
</evidence>
<dbReference type="Gene3D" id="2.60.120.430">
    <property type="entry name" value="Galactose-binding lectin"/>
    <property type="match status" value="2"/>
</dbReference>
<dbReference type="Pfam" id="PF12819">
    <property type="entry name" value="Malectin_like"/>
    <property type="match status" value="1"/>
</dbReference>
<proteinExistence type="predicted"/>
<dbReference type="GO" id="GO:0004674">
    <property type="term" value="F:protein serine/threonine kinase activity"/>
    <property type="evidence" value="ECO:0007669"/>
    <property type="project" value="UniProtKB-KW"/>
</dbReference>
<dbReference type="PROSITE" id="PS00108">
    <property type="entry name" value="PROTEIN_KINASE_ST"/>
    <property type="match status" value="1"/>
</dbReference>
<dbReference type="EMBL" id="JAXUIC010000008">
    <property type="protein sequence ID" value="KAK4577440.1"/>
    <property type="molecule type" value="Genomic_DNA"/>
</dbReference>
<keyword evidence="8 12" id="KW-0067">ATP-binding</keyword>
<evidence type="ECO:0000256" key="10">
    <source>
        <dbReference type="ARBA" id="ARBA00023136"/>
    </source>
</evidence>
<dbReference type="AlphaFoldDB" id="A0AAN7ERZ1"/>
<evidence type="ECO:0000256" key="5">
    <source>
        <dbReference type="ARBA" id="ARBA00022729"/>
    </source>
</evidence>
<sequence>MSKTSKKYLCLQNPFMFSPFYVFLFLYQFTSPIAGELLAPYNPVENIALDCGFSGNSTTLDLRTWFGDINSTYSPLDPHNSSVISTAPQSRTAGLQVPYNTVRFSRSEFTYIFSVTSGQKFIRFYFYPASYPNFDSSKAYFSVKAGPFTLLRNFSAALTADALHLESFSKEFCVNVGDEKTLDITFTPRPDSYAFINGIEVVSMPPNLYYTAAGFIGHVQPYRIENYTALETEYRVNVGGKYISPAEDTGMYRIWSSDEDYLVVNDHSVLPVNTSISLKYNKIPNYTAPEEVYKTARTMGTNKTNNKLYNLTWEFSVDSGFFYMVRLHFCEFQPEITGSSQRVFYIYIANQTIAPAGVDVIHWSGGKGIPMYVDYVVPMPGDQKKMNLSVALQANPDDRQTAYNDAILNGLEIFKINTTGGILAGSNPDPTPTSPPLIQKPTGRKVNKTTKIGIISGVVSGISLIFFIVGFLIFRRSKGVKDGDYADATKSTKTQGSTSTTLPSDLCCYFTLSDIRAATNNFDSALIIGAGGFGNVYKGYIDGWARGNPVAIKRLKPGSQQGAHEFKTEIEMLSQLRHMHLVSLIGYCNDGNEMILVYDYMARGTLRDHLYNTNNPLLSWKRRLETCIGAAHGLNYLHTGAKHMIIHRDVKTTNILLDEEWTAKVCDFGLSKLGPTSMSKAHVSTEVKVLCAKPPITRTAVKEQVNLVEWVKQCQRDGKLDEIVDPFLKGTIAVECLKKYVEIATNCLLDNGTERPSMNDVVWGLEFTLQLQENAADKEVTLRGVEIEMMDAEKALIPNKSTVYDSSDMFSSSNGRVSSTNSNSRVTVTSKEEQSFSTTDLNGFMSVGAVFSEILIPKGR</sequence>
<dbReference type="PROSITE" id="PS50011">
    <property type="entry name" value="PROTEIN_KINASE_DOM"/>
    <property type="match status" value="1"/>
</dbReference>
<evidence type="ECO:0000256" key="8">
    <source>
        <dbReference type="ARBA" id="ARBA00022840"/>
    </source>
</evidence>
<dbReference type="GO" id="GO:0005524">
    <property type="term" value="F:ATP binding"/>
    <property type="evidence" value="ECO:0007669"/>
    <property type="project" value="UniProtKB-UniRule"/>
</dbReference>
<evidence type="ECO:0000256" key="11">
    <source>
        <dbReference type="ARBA" id="ARBA00023180"/>
    </source>
</evidence>
<keyword evidence="10 14" id="KW-0472">Membrane</keyword>
<dbReference type="Gene3D" id="1.10.510.10">
    <property type="entry name" value="Transferase(Phosphotransferase) domain 1"/>
    <property type="match status" value="2"/>
</dbReference>
<dbReference type="InterPro" id="IPR024788">
    <property type="entry name" value="Malectin-like_Carb-bd_dom"/>
</dbReference>
<dbReference type="FunFam" id="2.60.120.430:FF:000007">
    <property type="entry name" value="FERONIA receptor-like kinase"/>
    <property type="match status" value="1"/>
</dbReference>
<dbReference type="InterPro" id="IPR045272">
    <property type="entry name" value="ANXUR1/2-like"/>
</dbReference>
<keyword evidence="7" id="KW-0418">Kinase</keyword>
<evidence type="ECO:0000256" key="6">
    <source>
        <dbReference type="ARBA" id="ARBA00022741"/>
    </source>
</evidence>
<feature type="transmembrane region" description="Helical" evidence="14">
    <location>
        <begin position="452"/>
        <end position="474"/>
    </location>
</feature>
<reference evidence="16 17" key="1">
    <citation type="journal article" date="2023" name="G3 (Bethesda)">
        <title>A haplotype-resolved chromosome-scale genome for Quercus rubra L. provides insights into the genetics of adaptive traits for red oak species.</title>
        <authorList>
            <person name="Kapoor B."/>
            <person name="Jenkins J."/>
            <person name="Schmutz J."/>
            <person name="Zhebentyayeva T."/>
            <person name="Kuelheim C."/>
            <person name="Coggeshall M."/>
            <person name="Heim C."/>
            <person name="Lasky J.R."/>
            <person name="Leites L."/>
            <person name="Islam-Faridi N."/>
            <person name="Romero-Severson J."/>
            <person name="DeLeo V.L."/>
            <person name="Lucas S.M."/>
            <person name="Lazic D."/>
            <person name="Gailing O."/>
            <person name="Carlson J."/>
            <person name="Staton M."/>
        </authorList>
    </citation>
    <scope>NUCLEOTIDE SEQUENCE [LARGE SCALE GENOMIC DNA]</scope>
    <source>
        <strain evidence="16">Pseudo-F2</strain>
    </source>
</reference>
<dbReference type="InterPro" id="IPR017441">
    <property type="entry name" value="Protein_kinase_ATP_BS"/>
</dbReference>
<gene>
    <name evidence="16" type="ORF">RGQ29_027801</name>
</gene>
<evidence type="ECO:0000256" key="7">
    <source>
        <dbReference type="ARBA" id="ARBA00022777"/>
    </source>
</evidence>
<keyword evidence="4 14" id="KW-0812">Transmembrane</keyword>
<organism evidence="16 17">
    <name type="scientific">Quercus rubra</name>
    <name type="common">Northern red oak</name>
    <name type="synonym">Quercus borealis</name>
    <dbReference type="NCBI Taxonomy" id="3512"/>
    <lineage>
        <taxon>Eukaryota</taxon>
        <taxon>Viridiplantae</taxon>
        <taxon>Streptophyta</taxon>
        <taxon>Embryophyta</taxon>
        <taxon>Tracheophyta</taxon>
        <taxon>Spermatophyta</taxon>
        <taxon>Magnoliopsida</taxon>
        <taxon>eudicotyledons</taxon>
        <taxon>Gunneridae</taxon>
        <taxon>Pentapetalae</taxon>
        <taxon>rosids</taxon>
        <taxon>fabids</taxon>
        <taxon>Fagales</taxon>
        <taxon>Fagaceae</taxon>
        <taxon>Quercus</taxon>
    </lineage>
</organism>
<dbReference type="SUPFAM" id="SSF56112">
    <property type="entry name" value="Protein kinase-like (PK-like)"/>
    <property type="match status" value="1"/>
</dbReference>
<keyword evidence="9 14" id="KW-1133">Transmembrane helix</keyword>
<evidence type="ECO:0000313" key="17">
    <source>
        <dbReference type="Proteomes" id="UP001324115"/>
    </source>
</evidence>
<dbReference type="PANTHER" id="PTHR34590">
    <property type="entry name" value="OS03G0124300 PROTEIN-RELATED"/>
    <property type="match status" value="1"/>
</dbReference>
<evidence type="ECO:0000256" key="13">
    <source>
        <dbReference type="SAM" id="MobiDB-lite"/>
    </source>
</evidence>
<dbReference type="Pfam" id="PF07714">
    <property type="entry name" value="PK_Tyr_Ser-Thr"/>
    <property type="match status" value="1"/>
</dbReference>
<dbReference type="GO" id="GO:0016020">
    <property type="term" value="C:membrane"/>
    <property type="evidence" value="ECO:0007669"/>
    <property type="project" value="UniProtKB-SubCell"/>
</dbReference>
<comment type="caution">
    <text evidence="16">The sequence shown here is derived from an EMBL/GenBank/DDBJ whole genome shotgun (WGS) entry which is preliminary data.</text>
</comment>
<name>A0AAN7ERZ1_QUERU</name>
<keyword evidence="6 12" id="KW-0547">Nucleotide-binding</keyword>
<keyword evidence="2" id="KW-0723">Serine/threonine-protein kinase</keyword>
<evidence type="ECO:0000256" key="12">
    <source>
        <dbReference type="PROSITE-ProRule" id="PRU10141"/>
    </source>
</evidence>
<feature type="binding site" evidence="12">
    <location>
        <position position="553"/>
    </location>
    <ligand>
        <name>ATP</name>
        <dbReference type="ChEBI" id="CHEBI:30616"/>
    </ligand>
</feature>
<dbReference type="SMART" id="SM00220">
    <property type="entry name" value="S_TKc"/>
    <property type="match status" value="1"/>
</dbReference>
<feature type="compositionally biased region" description="Low complexity" evidence="13">
    <location>
        <begin position="811"/>
        <end position="829"/>
    </location>
</feature>
<dbReference type="Gene3D" id="3.30.200.20">
    <property type="entry name" value="Phosphorylase Kinase, domain 1"/>
    <property type="match status" value="1"/>
</dbReference>
<feature type="region of interest" description="Disordered" evidence="13">
    <location>
        <begin position="808"/>
        <end position="831"/>
    </location>
</feature>
<keyword evidence="11" id="KW-0325">Glycoprotein</keyword>
<feature type="domain" description="Protein kinase" evidence="15">
    <location>
        <begin position="522"/>
        <end position="860"/>
    </location>
</feature>
<dbReference type="InterPro" id="IPR008271">
    <property type="entry name" value="Ser/Thr_kinase_AS"/>
</dbReference>
<dbReference type="GO" id="GO:0004714">
    <property type="term" value="F:transmembrane receptor protein tyrosine kinase activity"/>
    <property type="evidence" value="ECO:0007669"/>
    <property type="project" value="InterPro"/>
</dbReference>
<evidence type="ECO:0000256" key="1">
    <source>
        <dbReference type="ARBA" id="ARBA00004479"/>
    </source>
</evidence>